<sequence>MNPNREVGRRSRVAKGKRTSVASDRRLSLSPGSCAFGVGAGAKRHSAVAATVSPLLVPDTGGWKVAKMGGCPRLPVHGAALQPAATRRVRQLRQLMLLTPACRPSCIRWVRPNVAGMLPNDDASSGCRLVDAPARIARSRPGSDAVDPAPNKGRAVPEPRLSNSIVPIPSESGDPRWIRVVPSHPSLLATISPPIPISLSHPSYIDHIQLPSKVLITQNAQDELPWL</sequence>
<accession>W3VGF9</accession>
<name>W3VGF9_MOEAP</name>
<proteinExistence type="predicted"/>
<dbReference type="Proteomes" id="UP000019462">
    <property type="component" value="Unassembled WGS sequence"/>
</dbReference>
<keyword evidence="3" id="KW-1185">Reference proteome</keyword>
<dbReference type="AlphaFoldDB" id="W3VGF9"/>
<evidence type="ECO:0000313" key="3">
    <source>
        <dbReference type="Proteomes" id="UP000019462"/>
    </source>
</evidence>
<feature type="region of interest" description="Disordered" evidence="1">
    <location>
        <begin position="1"/>
        <end position="26"/>
    </location>
</feature>
<protein>
    <submittedName>
        <fullName evidence="2">Uncharacterized protein</fullName>
    </submittedName>
</protein>
<evidence type="ECO:0000313" key="2">
    <source>
        <dbReference type="EMBL" id="ETS60659.1"/>
    </source>
</evidence>
<gene>
    <name evidence="2" type="ORF">PaG_04555</name>
</gene>
<dbReference type="EMBL" id="AWNI01000022">
    <property type="protein sequence ID" value="ETS60659.1"/>
    <property type="molecule type" value="Genomic_DNA"/>
</dbReference>
<organism evidence="2 3">
    <name type="scientific">Moesziomyces aphidis</name>
    <name type="common">Pseudozyma aphidis</name>
    <dbReference type="NCBI Taxonomy" id="84754"/>
    <lineage>
        <taxon>Eukaryota</taxon>
        <taxon>Fungi</taxon>
        <taxon>Dikarya</taxon>
        <taxon>Basidiomycota</taxon>
        <taxon>Ustilaginomycotina</taxon>
        <taxon>Ustilaginomycetes</taxon>
        <taxon>Ustilaginales</taxon>
        <taxon>Ustilaginaceae</taxon>
        <taxon>Moesziomyces</taxon>
    </lineage>
</organism>
<dbReference type="HOGENOM" id="CLU_1220141_0_0_1"/>
<feature type="region of interest" description="Disordered" evidence="1">
    <location>
        <begin position="138"/>
        <end position="167"/>
    </location>
</feature>
<comment type="caution">
    <text evidence="2">The sequence shown here is derived from an EMBL/GenBank/DDBJ whole genome shotgun (WGS) entry which is preliminary data.</text>
</comment>
<evidence type="ECO:0000256" key="1">
    <source>
        <dbReference type="SAM" id="MobiDB-lite"/>
    </source>
</evidence>
<reference evidence="2 3" key="1">
    <citation type="journal article" date="2014" name="Genome Announc.">
        <title>Genome sequence of the basidiomycetous fungus Pseudozyma aphidis DSM70725, an efficient producer of biosurfactant mannosylerythritol lipids.</title>
        <authorList>
            <person name="Lorenz S."/>
            <person name="Guenther M."/>
            <person name="Grumaz C."/>
            <person name="Rupp S."/>
            <person name="Zibek S."/>
            <person name="Sohn K."/>
        </authorList>
    </citation>
    <scope>NUCLEOTIDE SEQUENCE [LARGE SCALE GENOMIC DNA]</scope>
    <source>
        <strain evidence="3">ATCC 32657 / CBS 517.83 / DSM 70725 / JCM 10318 / NBRC 10182 / NRRL Y-7954 / St-0401</strain>
    </source>
</reference>